<keyword evidence="2" id="KW-1185">Reference proteome</keyword>
<dbReference type="RefSeq" id="WP_242926051.1">
    <property type="nucleotide sequence ID" value="NZ_CP094241.1"/>
</dbReference>
<protein>
    <submittedName>
        <fullName evidence="1">RHS repeat-associated core domain-containing protein</fullName>
    </submittedName>
</protein>
<dbReference type="InterPro" id="IPR050708">
    <property type="entry name" value="T6SS_VgrG/RHS"/>
</dbReference>
<gene>
    <name evidence="1" type="ORF">MON40_12460</name>
</gene>
<dbReference type="PANTHER" id="PTHR32305:SF15">
    <property type="entry name" value="PROTEIN RHSA-RELATED"/>
    <property type="match status" value="1"/>
</dbReference>
<organism evidence="1 2">
    <name type="scientific">Neisseria macacae ATCC 33926</name>
    <dbReference type="NCBI Taxonomy" id="997348"/>
    <lineage>
        <taxon>Bacteria</taxon>
        <taxon>Pseudomonadati</taxon>
        <taxon>Pseudomonadota</taxon>
        <taxon>Betaproteobacteria</taxon>
        <taxon>Neisseriales</taxon>
        <taxon>Neisseriaceae</taxon>
        <taxon>Neisseria</taxon>
    </lineage>
</organism>
<proteinExistence type="predicted"/>
<evidence type="ECO:0000313" key="1">
    <source>
        <dbReference type="EMBL" id="UNV86254.1"/>
    </source>
</evidence>
<dbReference type="NCBIfam" id="TIGR03696">
    <property type="entry name" value="Rhs_assc_core"/>
    <property type="match status" value="1"/>
</dbReference>
<dbReference type="EMBL" id="CP094241">
    <property type="protein sequence ID" value="UNV86254.1"/>
    <property type="molecule type" value="Genomic_DNA"/>
</dbReference>
<sequence length="170" mass="19110">MHYNFFRYYDPEIGRFTQQDPIGLAGGESLYIYAQNTKSWIDPLGLDKYDCIANEQAGGGRHGYYPPGTTQHKKCEYRCDNLTTKKTIFVISHSDEASEGSVGSDSRSCKGTQYSPVPVTNLKGNGSTTIMHPIGYEHFNIYTYGFWGLYDSMGSTSDIYNQLKKHDGVK</sequence>
<dbReference type="Gene3D" id="2.180.10.10">
    <property type="entry name" value="RHS repeat-associated core"/>
    <property type="match status" value="1"/>
</dbReference>
<dbReference type="Proteomes" id="UP000829455">
    <property type="component" value="Chromosome"/>
</dbReference>
<reference evidence="1 2" key="1">
    <citation type="submission" date="2022-03" db="EMBL/GenBank/DDBJ databases">
        <title>Genome sequencing of Neisseria macacae.</title>
        <authorList>
            <person name="Baek M.-G."/>
        </authorList>
    </citation>
    <scope>NUCLEOTIDE SEQUENCE [LARGE SCALE GENOMIC DNA]</scope>
    <source>
        <strain evidence="1 2">ATCC 33926</strain>
    </source>
</reference>
<name>A0ABY3YB23_9NEIS</name>
<accession>A0ABY3YB23</accession>
<evidence type="ECO:0000313" key="2">
    <source>
        <dbReference type="Proteomes" id="UP000829455"/>
    </source>
</evidence>
<dbReference type="InterPro" id="IPR022385">
    <property type="entry name" value="Rhs_assc_core"/>
</dbReference>
<dbReference type="PANTHER" id="PTHR32305">
    <property type="match status" value="1"/>
</dbReference>